<comment type="caution">
    <text evidence="2">The sequence shown here is derived from an EMBL/GenBank/DDBJ whole genome shotgun (WGS) entry which is preliminary data.</text>
</comment>
<dbReference type="EMBL" id="JBHLYW010000001">
    <property type="protein sequence ID" value="MFC0075667.1"/>
    <property type="molecule type" value="Genomic_DNA"/>
</dbReference>
<dbReference type="SUPFAM" id="SSF54427">
    <property type="entry name" value="NTF2-like"/>
    <property type="match status" value="1"/>
</dbReference>
<gene>
    <name evidence="2" type="ORF">ACFFLS_01335</name>
</gene>
<evidence type="ECO:0000259" key="1">
    <source>
        <dbReference type="Pfam" id="PF14534"/>
    </source>
</evidence>
<dbReference type="Pfam" id="PF14534">
    <property type="entry name" value="DUF4440"/>
    <property type="match status" value="1"/>
</dbReference>
<evidence type="ECO:0000313" key="2">
    <source>
        <dbReference type="EMBL" id="MFC0075667.1"/>
    </source>
</evidence>
<name>A0ABV6BJP8_9FLAO</name>
<dbReference type="Gene3D" id="3.10.450.50">
    <property type="match status" value="1"/>
</dbReference>
<organism evidence="2 3">
    <name type="scientific">Flavobacterium procerum</name>
    <dbReference type="NCBI Taxonomy" id="1455569"/>
    <lineage>
        <taxon>Bacteria</taxon>
        <taxon>Pseudomonadati</taxon>
        <taxon>Bacteroidota</taxon>
        <taxon>Flavobacteriia</taxon>
        <taxon>Flavobacteriales</taxon>
        <taxon>Flavobacteriaceae</taxon>
        <taxon>Flavobacterium</taxon>
    </lineage>
</organism>
<feature type="domain" description="DUF4440" evidence="1">
    <location>
        <begin position="9"/>
        <end position="111"/>
    </location>
</feature>
<accession>A0ABV6BJP8</accession>
<reference evidence="2 3" key="1">
    <citation type="submission" date="2024-09" db="EMBL/GenBank/DDBJ databases">
        <authorList>
            <person name="Sun Q."/>
            <person name="Mori K."/>
        </authorList>
    </citation>
    <scope>NUCLEOTIDE SEQUENCE [LARGE SCALE GENOMIC DNA]</scope>
    <source>
        <strain evidence="2 3">CGMCC 1.12926</strain>
    </source>
</reference>
<evidence type="ECO:0000313" key="3">
    <source>
        <dbReference type="Proteomes" id="UP001589734"/>
    </source>
</evidence>
<dbReference type="InterPro" id="IPR027843">
    <property type="entry name" value="DUF4440"/>
</dbReference>
<proteinExistence type="predicted"/>
<dbReference type="Proteomes" id="UP001589734">
    <property type="component" value="Unassembled WGS sequence"/>
</dbReference>
<keyword evidence="3" id="KW-1185">Reference proteome</keyword>
<dbReference type="RefSeq" id="WP_379683670.1">
    <property type="nucleotide sequence ID" value="NZ_JBHLYW010000001.1"/>
</dbReference>
<dbReference type="InterPro" id="IPR032710">
    <property type="entry name" value="NTF2-like_dom_sf"/>
</dbReference>
<sequence>MDITVVVNAEIELLTAVKSADVRVLERLLHDNLLFNLPDGNTITKELDLESYKSGKMKIDFLEAADQSIAIIDDTAVVAVTISLKGNFDANPISGVFRYIRVWKKFEGQLKVIAGSCVPLN</sequence>
<protein>
    <submittedName>
        <fullName evidence="2">Nuclear transport factor 2 family protein</fullName>
    </submittedName>
</protein>